<proteinExistence type="predicted"/>
<organism evidence="1">
    <name type="scientific">Oryza nivara</name>
    <name type="common">Indian wild rice</name>
    <name type="synonym">Oryza sativa f. spontanea</name>
    <dbReference type="NCBI Taxonomy" id="4536"/>
    <lineage>
        <taxon>Eukaryota</taxon>
        <taxon>Viridiplantae</taxon>
        <taxon>Streptophyta</taxon>
        <taxon>Embryophyta</taxon>
        <taxon>Tracheophyta</taxon>
        <taxon>Spermatophyta</taxon>
        <taxon>Magnoliopsida</taxon>
        <taxon>Liliopsida</taxon>
        <taxon>Poales</taxon>
        <taxon>Poaceae</taxon>
        <taxon>BOP clade</taxon>
        <taxon>Oryzoideae</taxon>
        <taxon>Oryzeae</taxon>
        <taxon>Oryzinae</taxon>
        <taxon>Oryza</taxon>
    </lineage>
</organism>
<evidence type="ECO:0000313" key="2">
    <source>
        <dbReference type="Proteomes" id="UP000006591"/>
    </source>
</evidence>
<keyword evidence="2" id="KW-1185">Reference proteome</keyword>
<dbReference type="EnsemblPlants" id="ONIVA01G22630.1">
    <property type="protein sequence ID" value="ONIVA01G22630.1"/>
    <property type="gene ID" value="ONIVA01G22630"/>
</dbReference>
<protein>
    <submittedName>
        <fullName evidence="1">Uncharacterized protein</fullName>
    </submittedName>
</protein>
<dbReference type="HOGENOM" id="CLU_1752641_0_0_1"/>
<sequence length="149" mass="16058">MSPRRRLRRRGHDGRTEGGVCGRRMGWLLGLGFGRKMVAIAGWCCTAASSVAPSCGHNTMPPSAPVAGQPLPPLAAHQSLVPPPLCPPPFTGATFPVARQIGGKVKQRKAEFQEPGAMISWKRREQHLKNTGGRSTRNILQALKVPAEH</sequence>
<dbReference type="Gramene" id="ONIVA01G22630.1">
    <property type="protein sequence ID" value="ONIVA01G22630.1"/>
    <property type="gene ID" value="ONIVA01G22630"/>
</dbReference>
<accession>A0A0E0FNB9</accession>
<evidence type="ECO:0000313" key="1">
    <source>
        <dbReference type="EnsemblPlants" id="ONIVA01G22630.1"/>
    </source>
</evidence>
<reference evidence="1" key="1">
    <citation type="submission" date="2015-04" db="UniProtKB">
        <authorList>
            <consortium name="EnsemblPlants"/>
        </authorList>
    </citation>
    <scope>IDENTIFICATION</scope>
    <source>
        <strain evidence="1">SL10</strain>
    </source>
</reference>
<name>A0A0E0FNB9_ORYNI</name>
<dbReference type="AlphaFoldDB" id="A0A0E0FNB9"/>
<reference evidence="1" key="2">
    <citation type="submission" date="2018-04" db="EMBL/GenBank/DDBJ databases">
        <title>OnivRS2 (Oryza nivara Reference Sequence Version 2).</title>
        <authorList>
            <person name="Zhang J."/>
            <person name="Kudrna D."/>
            <person name="Lee S."/>
            <person name="Talag J."/>
            <person name="Rajasekar S."/>
            <person name="Welchert J."/>
            <person name="Hsing Y.-I."/>
            <person name="Wing R.A."/>
        </authorList>
    </citation>
    <scope>NUCLEOTIDE SEQUENCE [LARGE SCALE GENOMIC DNA]</scope>
</reference>
<dbReference type="Proteomes" id="UP000006591">
    <property type="component" value="Chromosome 1"/>
</dbReference>